<proteinExistence type="predicted"/>
<reference evidence="1" key="1">
    <citation type="submission" date="2021-06" db="EMBL/GenBank/DDBJ databases">
        <authorList>
            <person name="Hodson N. C."/>
            <person name="Mongue J. A."/>
            <person name="Jaron S. K."/>
        </authorList>
    </citation>
    <scope>NUCLEOTIDE SEQUENCE</scope>
</reference>
<gene>
    <name evidence="1" type="ORF">AFUS01_LOCUS18327</name>
</gene>
<protein>
    <submittedName>
        <fullName evidence="1">Uncharacterized protein</fullName>
    </submittedName>
</protein>
<dbReference type="EMBL" id="CAJVCH010181615">
    <property type="protein sequence ID" value="CAG7729629.1"/>
    <property type="molecule type" value="Genomic_DNA"/>
</dbReference>
<comment type="caution">
    <text evidence="1">The sequence shown here is derived from an EMBL/GenBank/DDBJ whole genome shotgun (WGS) entry which is preliminary data.</text>
</comment>
<name>A0A8J2K1V9_9HEXA</name>
<keyword evidence="2" id="KW-1185">Reference proteome</keyword>
<dbReference type="Proteomes" id="UP000708208">
    <property type="component" value="Unassembled WGS sequence"/>
</dbReference>
<evidence type="ECO:0000313" key="2">
    <source>
        <dbReference type="Proteomes" id="UP000708208"/>
    </source>
</evidence>
<evidence type="ECO:0000313" key="1">
    <source>
        <dbReference type="EMBL" id="CAG7729629.1"/>
    </source>
</evidence>
<dbReference type="AlphaFoldDB" id="A0A8J2K1V9"/>
<accession>A0A8J2K1V9</accession>
<sequence>MLSEFHDVSLRVTKACLPRKPEISSLIVPNPYAAPTDTPRGCNGRGIPGNETFKVKLPRLQFCTQGWSCVPSSLKTSEADGFNRRAGNP</sequence>
<organism evidence="1 2">
    <name type="scientific">Allacma fusca</name>
    <dbReference type="NCBI Taxonomy" id="39272"/>
    <lineage>
        <taxon>Eukaryota</taxon>
        <taxon>Metazoa</taxon>
        <taxon>Ecdysozoa</taxon>
        <taxon>Arthropoda</taxon>
        <taxon>Hexapoda</taxon>
        <taxon>Collembola</taxon>
        <taxon>Symphypleona</taxon>
        <taxon>Sminthuridae</taxon>
        <taxon>Allacma</taxon>
    </lineage>
</organism>